<dbReference type="InterPro" id="IPR050109">
    <property type="entry name" value="HTH-type_TetR-like_transc_reg"/>
</dbReference>
<evidence type="ECO:0000259" key="5">
    <source>
        <dbReference type="PROSITE" id="PS50977"/>
    </source>
</evidence>
<reference evidence="7" key="1">
    <citation type="submission" date="2015-01" db="EMBL/GenBank/DDBJ databases">
        <title>Draft genome sequence of Rhodococcus pyridinivorans strain KG-16, a hydrocarbon-degrading bacterium.</title>
        <authorList>
            <person name="Aggarwal R.K."/>
            <person name="Dawar C."/>
        </authorList>
    </citation>
    <scope>NUCLEOTIDE SEQUENCE [LARGE SCALE GENOMIC DNA]</scope>
    <source>
        <strain evidence="7">KG-16</strain>
    </source>
</reference>
<feature type="domain" description="HTH tetR-type" evidence="5">
    <location>
        <begin position="6"/>
        <end position="67"/>
    </location>
</feature>
<evidence type="ECO:0000256" key="2">
    <source>
        <dbReference type="ARBA" id="ARBA00023125"/>
    </source>
</evidence>
<feature type="DNA-binding region" description="H-T-H motif" evidence="4">
    <location>
        <begin position="30"/>
        <end position="49"/>
    </location>
</feature>
<dbReference type="SUPFAM" id="SSF46689">
    <property type="entry name" value="Homeodomain-like"/>
    <property type="match status" value="1"/>
</dbReference>
<gene>
    <name evidence="6" type="ORF">Z045_10685</name>
</gene>
<keyword evidence="1" id="KW-0805">Transcription regulation</keyword>
<dbReference type="InterPro" id="IPR009057">
    <property type="entry name" value="Homeodomain-like_sf"/>
</dbReference>
<evidence type="ECO:0000256" key="4">
    <source>
        <dbReference type="PROSITE-ProRule" id="PRU00335"/>
    </source>
</evidence>
<evidence type="ECO:0000313" key="6">
    <source>
        <dbReference type="EMBL" id="KSZ59050.1"/>
    </source>
</evidence>
<dbReference type="Proteomes" id="UP000053060">
    <property type="component" value="Unassembled WGS sequence"/>
</dbReference>
<protein>
    <submittedName>
        <fullName evidence="6">TetR family transcriptional regulator</fullName>
    </submittedName>
</protein>
<evidence type="ECO:0000256" key="1">
    <source>
        <dbReference type="ARBA" id="ARBA00023015"/>
    </source>
</evidence>
<keyword evidence="3" id="KW-0804">Transcription</keyword>
<dbReference type="PATRIC" id="fig|1441730.3.peg.2225"/>
<keyword evidence="2 4" id="KW-0238">DNA-binding</keyword>
<dbReference type="AlphaFoldDB" id="A0A0V9UM15"/>
<dbReference type="Gene3D" id="1.10.357.10">
    <property type="entry name" value="Tetracycline Repressor, domain 2"/>
    <property type="match status" value="1"/>
</dbReference>
<dbReference type="PANTHER" id="PTHR30055">
    <property type="entry name" value="HTH-TYPE TRANSCRIPTIONAL REGULATOR RUTR"/>
    <property type="match status" value="1"/>
</dbReference>
<name>A0A0V9UM15_9NOCA</name>
<dbReference type="RefSeq" id="WP_060651823.1">
    <property type="nucleotide sequence ID" value="NZ_AZXY01000004.1"/>
</dbReference>
<comment type="caution">
    <text evidence="6">The sequence shown here is derived from an EMBL/GenBank/DDBJ whole genome shotgun (WGS) entry which is preliminary data.</text>
</comment>
<accession>A0A0V9UM15</accession>
<organism evidence="6 7">
    <name type="scientific">Rhodococcus pyridinivorans KG-16</name>
    <dbReference type="NCBI Taxonomy" id="1441730"/>
    <lineage>
        <taxon>Bacteria</taxon>
        <taxon>Bacillati</taxon>
        <taxon>Actinomycetota</taxon>
        <taxon>Actinomycetes</taxon>
        <taxon>Mycobacteriales</taxon>
        <taxon>Nocardiaceae</taxon>
        <taxon>Rhodococcus</taxon>
    </lineage>
</organism>
<reference evidence="6 7" key="2">
    <citation type="journal article" date="2016" name="Genome Announc.">
        <title>Draft Genome Sequence of a Versatile Hydrocarbon-Degrading Bacterium, Rhodococcus pyridinivorans Strain KG-16, Collected from Oil Fields in India.</title>
        <authorList>
            <person name="Aggarwal R.K."/>
            <person name="Dawar C."/>
            <person name="Phanindranath R."/>
            <person name="Mutnuri L."/>
            <person name="Dayal A.M."/>
        </authorList>
    </citation>
    <scope>NUCLEOTIDE SEQUENCE [LARGE SCALE GENOMIC DNA]</scope>
    <source>
        <strain evidence="6 7">KG-16</strain>
    </source>
</reference>
<evidence type="ECO:0000256" key="3">
    <source>
        <dbReference type="ARBA" id="ARBA00023163"/>
    </source>
</evidence>
<sequence length="220" mass="24311">MSTYGDQARRALLDSAEELFATYGVDGVSNRRIAEHAGNANHSAVNYHFGSRDELVRAMVTRYAEDTRRRRAELVGLLGPEPGLRDYLSCLVVPFTDQLASMPVPGWRARFLRQLRTVPSMVDIAARNVVEDPCLDALIERARACVADIPDVVITGRSWLLGKLVVDACADYEARLERERVEPDWTGFALFLVDAIAGMLEAPVTSTGDFLGSRTVSAWP</sequence>
<dbReference type="PANTHER" id="PTHR30055:SF234">
    <property type="entry name" value="HTH-TYPE TRANSCRIPTIONAL REGULATOR BETI"/>
    <property type="match status" value="1"/>
</dbReference>
<dbReference type="InterPro" id="IPR001647">
    <property type="entry name" value="HTH_TetR"/>
</dbReference>
<dbReference type="GO" id="GO:0003700">
    <property type="term" value="F:DNA-binding transcription factor activity"/>
    <property type="evidence" value="ECO:0007669"/>
    <property type="project" value="TreeGrafter"/>
</dbReference>
<dbReference type="GO" id="GO:0000976">
    <property type="term" value="F:transcription cis-regulatory region binding"/>
    <property type="evidence" value="ECO:0007669"/>
    <property type="project" value="TreeGrafter"/>
</dbReference>
<dbReference type="EMBL" id="AZXY01000004">
    <property type="protein sequence ID" value="KSZ59050.1"/>
    <property type="molecule type" value="Genomic_DNA"/>
</dbReference>
<evidence type="ECO:0000313" key="7">
    <source>
        <dbReference type="Proteomes" id="UP000053060"/>
    </source>
</evidence>
<dbReference type="PROSITE" id="PS50977">
    <property type="entry name" value="HTH_TETR_2"/>
    <property type="match status" value="1"/>
</dbReference>
<dbReference type="Pfam" id="PF00440">
    <property type="entry name" value="TetR_N"/>
    <property type="match status" value="1"/>
</dbReference>
<proteinExistence type="predicted"/>